<dbReference type="Proteomes" id="UP001272242">
    <property type="component" value="Unassembled WGS sequence"/>
</dbReference>
<comment type="similarity">
    <text evidence="1 3">Belongs to the class-II fumarase/aspartase family. Fumarase subfamily.</text>
</comment>
<dbReference type="Gene3D" id="1.10.40.30">
    <property type="entry name" value="Fumarase/aspartase (C-terminal domain)"/>
    <property type="match status" value="1"/>
</dbReference>
<dbReference type="HAMAP" id="MF_00743">
    <property type="entry name" value="FumaraseC"/>
    <property type="match status" value="1"/>
</dbReference>
<feature type="active site" evidence="3">
    <location>
        <position position="318"/>
    </location>
</feature>
<comment type="subcellular location">
    <subcellularLocation>
        <location evidence="3">Cytoplasm</location>
    </subcellularLocation>
</comment>
<keyword evidence="7" id="KW-1185">Reference proteome</keyword>
<evidence type="ECO:0000256" key="1">
    <source>
        <dbReference type="ARBA" id="ARBA00009084"/>
    </source>
</evidence>
<reference evidence="7" key="1">
    <citation type="journal article" date="2023" name="Mar. Drugs">
        <title>Gemmata algarum, a Novel Planctomycete Isolated from an Algal Mat, Displays Antimicrobial Activity.</title>
        <authorList>
            <person name="Kumar G."/>
            <person name="Kallscheuer N."/>
            <person name="Kashif M."/>
            <person name="Ahamad S."/>
            <person name="Jagadeeshwari U."/>
            <person name="Pannikurungottu S."/>
            <person name="Haufschild T."/>
            <person name="Kabuu M."/>
            <person name="Sasikala C."/>
            <person name="Jogler C."/>
            <person name="Ramana C."/>
        </authorList>
    </citation>
    <scope>NUCLEOTIDE SEQUENCE [LARGE SCALE GENOMIC DNA]</scope>
    <source>
        <strain evidence="7">JC673</strain>
    </source>
</reference>
<feature type="binding site" evidence="3">
    <location>
        <begin position="324"/>
        <end position="326"/>
    </location>
    <ligand>
        <name>substrate</name>
    </ligand>
</feature>
<dbReference type="InterPro" id="IPR008948">
    <property type="entry name" value="L-Aspartase-like"/>
</dbReference>
<dbReference type="SUPFAM" id="SSF48557">
    <property type="entry name" value="L-aspartase-like"/>
    <property type="match status" value="2"/>
</dbReference>
<dbReference type="InterPro" id="IPR000362">
    <property type="entry name" value="Fumarate_lyase_fam"/>
</dbReference>
<feature type="binding site" evidence="3">
    <location>
        <position position="187"/>
    </location>
    <ligand>
        <name>substrate</name>
    </ligand>
</feature>
<keyword evidence="2 3" id="KW-0456">Lyase</keyword>
<dbReference type="PROSITE" id="PS00163">
    <property type="entry name" value="FUMARATE_LYASES"/>
    <property type="match status" value="1"/>
</dbReference>
<dbReference type="InterPro" id="IPR022761">
    <property type="entry name" value="Fumarate_lyase_N"/>
</dbReference>
<dbReference type="PANTHER" id="PTHR11444">
    <property type="entry name" value="ASPARTATEAMMONIA/ARGININOSUCCINATE/ADENYLOSUCCINATE LYASE"/>
    <property type="match status" value="1"/>
</dbReference>
<comment type="caution">
    <text evidence="6">The sequence shown here is derived from an EMBL/GenBank/DDBJ whole genome shotgun (WGS) entry which is preliminary data.</text>
</comment>
<keyword evidence="3" id="KW-0816">Tricarboxylic acid cycle</keyword>
<feature type="binding site" description="in site B" evidence="3">
    <location>
        <begin position="129"/>
        <end position="132"/>
    </location>
    <ligand>
        <name>substrate</name>
    </ligand>
</feature>
<feature type="domain" description="Fumarase C C-terminal" evidence="5">
    <location>
        <begin position="446"/>
        <end position="506"/>
    </location>
</feature>
<dbReference type="NCBIfam" id="TIGR00979">
    <property type="entry name" value="fumC_II"/>
    <property type="match status" value="1"/>
</dbReference>
<evidence type="ECO:0000256" key="3">
    <source>
        <dbReference type="HAMAP-Rule" id="MF_00743"/>
    </source>
</evidence>
<feature type="binding site" evidence="3">
    <location>
        <begin position="139"/>
        <end position="141"/>
    </location>
    <ligand>
        <name>substrate</name>
    </ligand>
</feature>
<name>A0ABU5EX42_9BACT</name>
<feature type="binding site" evidence="3">
    <location>
        <begin position="98"/>
        <end position="100"/>
    </location>
    <ligand>
        <name>substrate</name>
    </ligand>
</feature>
<comment type="catalytic activity">
    <reaction evidence="3">
        <text>(S)-malate = fumarate + H2O</text>
        <dbReference type="Rhea" id="RHEA:12460"/>
        <dbReference type="ChEBI" id="CHEBI:15377"/>
        <dbReference type="ChEBI" id="CHEBI:15589"/>
        <dbReference type="ChEBI" id="CHEBI:29806"/>
        <dbReference type="EC" id="4.2.1.2"/>
    </reaction>
</comment>
<gene>
    <name evidence="3 6" type="primary">fumC</name>
    <name evidence="6" type="ORF">R5W23_001020</name>
</gene>
<dbReference type="Gene3D" id="1.20.200.10">
    <property type="entry name" value="Fumarase/aspartase (Central domain)"/>
    <property type="match status" value="1"/>
</dbReference>
<feature type="active site" description="Proton donor/acceptor" evidence="3">
    <location>
        <position position="188"/>
    </location>
</feature>
<feature type="binding site" evidence="3">
    <location>
        <position position="319"/>
    </location>
    <ligand>
        <name>substrate</name>
    </ligand>
</feature>
<protein>
    <recommendedName>
        <fullName evidence="3">Fumarate hydratase class II</fullName>
        <shortName evidence="3">Fumarase C</shortName>
        <ecNumber evidence="3">4.2.1.2</ecNumber>
    </recommendedName>
    <alternativeName>
        <fullName evidence="3">Aerobic fumarase</fullName>
    </alternativeName>
    <alternativeName>
        <fullName evidence="3">Iron-independent fumarase</fullName>
    </alternativeName>
</protein>
<dbReference type="GO" id="GO:0004333">
    <property type="term" value="F:fumarate hydratase activity"/>
    <property type="evidence" value="ECO:0007669"/>
    <property type="project" value="UniProtKB-EC"/>
</dbReference>
<comment type="pathway">
    <text evidence="3">Carbohydrate metabolism; tricarboxylic acid cycle; (S)-malate from fumarate: step 1/1.</text>
</comment>
<organism evidence="6 7">
    <name type="scientific">Gemmata algarum</name>
    <dbReference type="NCBI Taxonomy" id="2975278"/>
    <lineage>
        <taxon>Bacteria</taxon>
        <taxon>Pseudomonadati</taxon>
        <taxon>Planctomycetota</taxon>
        <taxon>Planctomycetia</taxon>
        <taxon>Gemmatales</taxon>
        <taxon>Gemmataceae</taxon>
        <taxon>Gemmata</taxon>
    </lineage>
</organism>
<dbReference type="CDD" id="cd01362">
    <property type="entry name" value="Fumarase_classII"/>
    <property type="match status" value="1"/>
</dbReference>
<dbReference type="InterPro" id="IPR020557">
    <property type="entry name" value="Fumarate_lyase_CS"/>
</dbReference>
<comment type="miscellaneous">
    <text evidence="3">There are 2 substrate-binding sites: the catalytic A site, and the non-catalytic B site that may play a role in the transfer of substrate or product between the active site and the solvent. Alternatively, the B site may bind allosteric effectors.</text>
</comment>
<dbReference type="EMBL" id="JAXBLV010000144">
    <property type="protein sequence ID" value="MDY3559848.1"/>
    <property type="molecule type" value="Genomic_DNA"/>
</dbReference>
<feature type="domain" description="Fumarate lyase N-terminal" evidence="4">
    <location>
        <begin position="12"/>
        <end position="341"/>
    </location>
</feature>
<sequence>MREYRLETDSMGHIRVPADRLYGAQTARSLTHFAIGADTMPRAVIRAFGTLKKAAALTNSALGLLPADRCKLIADAADEVIAGYLDDHFPLRVWQTGSGTQTNMNVNEVISNRAIQMAGGVLGSKKPVHPNDDVNMSQSSNDTFPTAMHIAAAEELVHELVPSVRALRDTFAAKAAEFADIVKIGRTHLMDAVPLTLGQEFGGYVAQLDYGIAAVEKALPFLYELALGGTAVGTGLNAHPEFAVRVAKQIADLTKLPFVTAPNKFQALAGHEPLAFASGALKTLATALMKIANDVRWLASGPRCGLGELTIPENEPGSSIMPGKVNPTQSEAMTMVCVQVIANDLAVGLAASQGNFELNVFKPVLIHNFLHSVRLLTDACRSFREHCAADMPETDYEALEYVVGKDSGMVEVDQSKIAPRAGGKVRKGIDANRATIARIVNESLMLVTALNRHIGYDAAAKIAKTAHHNGTTLRAEAIKLAPPLKDGTGPLTAEKFDQIVRPEKMTAPGTD</sequence>
<evidence type="ECO:0000313" key="6">
    <source>
        <dbReference type="EMBL" id="MDY3559848.1"/>
    </source>
</evidence>
<dbReference type="EC" id="4.2.1.2" evidence="3"/>
<feature type="site" description="Important for catalytic activity" evidence="3">
    <location>
        <position position="331"/>
    </location>
</feature>
<dbReference type="InterPro" id="IPR024083">
    <property type="entry name" value="Fumarase/histidase_N"/>
</dbReference>
<dbReference type="PRINTS" id="PR00149">
    <property type="entry name" value="FUMRATELYASE"/>
</dbReference>
<dbReference type="Pfam" id="PF00206">
    <property type="entry name" value="Lyase_1"/>
    <property type="match status" value="1"/>
</dbReference>
<evidence type="ECO:0000256" key="2">
    <source>
        <dbReference type="ARBA" id="ARBA00023239"/>
    </source>
</evidence>
<dbReference type="Pfam" id="PF10415">
    <property type="entry name" value="FumaraseC_C"/>
    <property type="match status" value="1"/>
</dbReference>
<proteinExistence type="inferred from homology"/>
<dbReference type="InterPro" id="IPR005677">
    <property type="entry name" value="Fum_hydII"/>
</dbReference>
<comment type="function">
    <text evidence="3">Involved in the TCA cycle. Catalyzes the stereospecific interconversion of fumarate to L-malate.</text>
</comment>
<keyword evidence="3" id="KW-0963">Cytoplasm</keyword>
<dbReference type="PRINTS" id="PR00145">
    <property type="entry name" value="ARGSUCLYASE"/>
</dbReference>
<dbReference type="InterPro" id="IPR018951">
    <property type="entry name" value="Fumarase_C_C"/>
</dbReference>
<evidence type="ECO:0000259" key="5">
    <source>
        <dbReference type="Pfam" id="PF10415"/>
    </source>
</evidence>
<comment type="subunit">
    <text evidence="3">Homotetramer.</text>
</comment>
<accession>A0ABU5EX42</accession>
<evidence type="ECO:0000313" key="7">
    <source>
        <dbReference type="Proteomes" id="UP001272242"/>
    </source>
</evidence>
<dbReference type="RefSeq" id="WP_320686534.1">
    <property type="nucleotide sequence ID" value="NZ_JAXBLV010000144.1"/>
</dbReference>
<dbReference type="PANTHER" id="PTHR11444:SF1">
    <property type="entry name" value="FUMARATE HYDRATASE, MITOCHONDRIAL"/>
    <property type="match status" value="1"/>
</dbReference>
<dbReference type="Gene3D" id="1.10.275.10">
    <property type="entry name" value="Fumarase/aspartase (N-terminal domain)"/>
    <property type="match status" value="1"/>
</dbReference>
<evidence type="ECO:0000259" key="4">
    <source>
        <dbReference type="Pfam" id="PF00206"/>
    </source>
</evidence>